<dbReference type="OrthoDB" id="6703544at2759"/>
<feature type="compositionally biased region" description="Acidic residues" evidence="2">
    <location>
        <begin position="174"/>
        <end position="191"/>
    </location>
</feature>
<dbReference type="Proteomes" id="UP000504635">
    <property type="component" value="Unplaced"/>
</dbReference>
<reference evidence="5" key="1">
    <citation type="submission" date="2025-08" db="UniProtKB">
        <authorList>
            <consortium name="RefSeq"/>
        </authorList>
    </citation>
    <scope>IDENTIFICATION</scope>
    <source>
        <tissue evidence="5">Gonads</tissue>
    </source>
</reference>
<dbReference type="InParanoid" id="A0A6J2XR52"/>
<dbReference type="GO" id="GO:0071897">
    <property type="term" value="P:DNA biosynthetic process"/>
    <property type="evidence" value="ECO:0007669"/>
    <property type="project" value="UniProtKB-ARBA"/>
</dbReference>
<feature type="compositionally biased region" description="Low complexity" evidence="2">
    <location>
        <begin position="61"/>
        <end position="72"/>
    </location>
</feature>
<dbReference type="CDD" id="cd01650">
    <property type="entry name" value="RT_nLTR_like"/>
    <property type="match status" value="1"/>
</dbReference>
<dbReference type="PANTHER" id="PTHR35450:SF2">
    <property type="entry name" value="REVERSE TRANSCRIPTASE DOMAIN-CONTAINING PROTEIN"/>
    <property type="match status" value="1"/>
</dbReference>
<dbReference type="SUPFAM" id="SSF56672">
    <property type="entry name" value="DNA/RNA polymerases"/>
    <property type="match status" value="1"/>
</dbReference>
<organism evidence="4 5">
    <name type="scientific">Sitophilus oryzae</name>
    <name type="common">Rice weevil</name>
    <name type="synonym">Curculio oryzae</name>
    <dbReference type="NCBI Taxonomy" id="7048"/>
    <lineage>
        <taxon>Eukaryota</taxon>
        <taxon>Metazoa</taxon>
        <taxon>Ecdysozoa</taxon>
        <taxon>Arthropoda</taxon>
        <taxon>Hexapoda</taxon>
        <taxon>Insecta</taxon>
        <taxon>Pterygota</taxon>
        <taxon>Neoptera</taxon>
        <taxon>Endopterygota</taxon>
        <taxon>Coleoptera</taxon>
        <taxon>Polyphaga</taxon>
        <taxon>Cucujiformia</taxon>
        <taxon>Curculionidae</taxon>
        <taxon>Dryophthorinae</taxon>
        <taxon>Sitophilus</taxon>
    </lineage>
</organism>
<evidence type="ECO:0000313" key="5">
    <source>
        <dbReference type="RefSeq" id="XP_030753129.1"/>
    </source>
</evidence>
<sequence>MMQTNNQASEKHSSGDQTAPGGIRLQSTHGVGDSSGSESKATSPASSRESTPERQTRVRSNAAAQLSNAAIANPLTNKRTKWTDEMNRYVVHAYYLVTELEKNKSGFRKNLHNKFKGKYPEHIFTEQKVAGQLRSVMKNKYISEEIIEDIKKAVEKELHNNITSEIQHPQCTIQEDDETEEKQTDPIEEELTTNNALEPNEDHDLEITRIYNKEDTQKLQEMERAILEYIDTDPTLRPILPKHHSSKKLTNTTKIMNEVILPQYLRNDIKIEELHAIIYCGALTITRAIGGKIIIESESATKIKNNKPGWMMRLEKRIKNLRADLNRIIGYKEGKRSRRLNNSVKRILAKYKIHAKHDKNNENINEANNTIKQKLAALNKRLRRYRDTTLRKTQNKQFTNNEKQFCNNLNKTNSKGKGAPTKDDIEKYWTKLWSEKVNHNKETQWIEREKEANQSITRMEYKQITIDEIGETVKKTHNWKATGIDNIHNYYYKCFTCTHNQLARNFNKILDNPKTMPEFMSTGVTYLKSKDEDTRNATKYRPITCLPTIYKIFTSIIANKLYDHCSQNSILAMEQKGCIKQSKECKEQLIIDMIVTEQIRKQKRNLHSSYIDFKKAYDSVLHSWLQKVLDIYKVHPIITECLKTVMNKWKTKIILNTEIGKIETKYIQINRGIFQSDSLSPLWFCLALNPLSNILKREDTGVQIKQNKEVIYTLSHLLYMDDIKIYAPTEMQLKHLVKMTYNFSNDIKMEFGLDKCRTQTIKKGKQVVERVQGNNMPKIEPMYEDEMYKYLGMPQKQCAEHKYIKETIKEKYFKRINMILKSKLNAKNQIKAINTYAIPLLTYTFGIVKWTQTEMKDIQTKTNVAMTKHRCHHPKAAVERTTLKRKDGGRGLIDLSNLHNNSIINLRKYFYSKQAESPYYRAIVKADKHTPLILSDEEKTWSIVEDADKLTRWKEKALHGRFPHDVDQDTVDKQASYNWLKRGELQPETEGFFL</sequence>
<gene>
    <name evidence="5" type="primary">LOC115880141</name>
</gene>
<name>A0A6J2XR52_SITOR</name>
<keyword evidence="4" id="KW-1185">Reference proteome</keyword>
<proteinExistence type="predicted"/>
<feature type="compositionally biased region" description="Polar residues" evidence="2">
    <location>
        <begin position="25"/>
        <end position="49"/>
    </location>
</feature>
<dbReference type="InterPro" id="IPR000477">
    <property type="entry name" value="RT_dom"/>
</dbReference>
<evidence type="ECO:0000313" key="4">
    <source>
        <dbReference type="Proteomes" id="UP000504635"/>
    </source>
</evidence>
<dbReference type="GeneID" id="115880141"/>
<evidence type="ECO:0000256" key="2">
    <source>
        <dbReference type="SAM" id="MobiDB-lite"/>
    </source>
</evidence>
<dbReference type="AlphaFoldDB" id="A0A6J2XR52"/>
<feature type="region of interest" description="Disordered" evidence="2">
    <location>
        <begin position="173"/>
        <end position="195"/>
    </location>
</feature>
<dbReference type="PROSITE" id="PS50878">
    <property type="entry name" value="RT_POL"/>
    <property type="match status" value="1"/>
</dbReference>
<feature type="coiled-coil region" evidence="1">
    <location>
        <begin position="361"/>
        <end position="388"/>
    </location>
</feature>
<protein>
    <submittedName>
        <fullName evidence="5">Uncharacterized protein LOC115880141</fullName>
    </submittedName>
</protein>
<feature type="region of interest" description="Disordered" evidence="2">
    <location>
        <begin position="1"/>
        <end position="72"/>
    </location>
</feature>
<dbReference type="Pfam" id="PF00078">
    <property type="entry name" value="RVT_1"/>
    <property type="match status" value="1"/>
</dbReference>
<dbReference type="PANTHER" id="PTHR35450">
    <property type="entry name" value="REVERSE TRANSCRIPTASE DOMAIN-CONTAINING PROTEIN"/>
    <property type="match status" value="1"/>
</dbReference>
<evidence type="ECO:0000259" key="3">
    <source>
        <dbReference type="PROSITE" id="PS50878"/>
    </source>
</evidence>
<feature type="domain" description="Reverse transcriptase" evidence="3">
    <location>
        <begin position="508"/>
        <end position="795"/>
    </location>
</feature>
<dbReference type="RefSeq" id="XP_030753129.1">
    <property type="nucleotide sequence ID" value="XM_030897269.1"/>
</dbReference>
<evidence type="ECO:0000256" key="1">
    <source>
        <dbReference type="SAM" id="Coils"/>
    </source>
</evidence>
<dbReference type="KEGG" id="soy:115880141"/>
<keyword evidence="1" id="KW-0175">Coiled coil</keyword>
<accession>A0A6J2XR52</accession>
<dbReference type="InterPro" id="IPR043502">
    <property type="entry name" value="DNA/RNA_pol_sf"/>
</dbReference>